<feature type="domain" description="GIY-YIG" evidence="2">
    <location>
        <begin position="1"/>
        <end position="77"/>
    </location>
</feature>
<dbReference type="PANTHER" id="PTHR34477">
    <property type="entry name" value="UPF0213 PROTEIN YHBQ"/>
    <property type="match status" value="1"/>
</dbReference>
<dbReference type="InterPro" id="IPR050190">
    <property type="entry name" value="UPF0213_domain"/>
</dbReference>
<proteinExistence type="inferred from homology"/>
<comment type="similarity">
    <text evidence="1">Belongs to the UPF0213 family.</text>
</comment>
<dbReference type="PROSITE" id="PS50164">
    <property type="entry name" value="GIY_YIG"/>
    <property type="match status" value="1"/>
</dbReference>
<keyword evidence="3" id="KW-0255">Endonuclease</keyword>
<dbReference type="SUPFAM" id="SSF82771">
    <property type="entry name" value="GIY-YIG endonuclease"/>
    <property type="match status" value="1"/>
</dbReference>
<dbReference type="Gene3D" id="3.40.1440.10">
    <property type="entry name" value="GIY-YIG endonuclease"/>
    <property type="match status" value="1"/>
</dbReference>
<dbReference type="GO" id="GO:0004519">
    <property type="term" value="F:endonuclease activity"/>
    <property type="evidence" value="ECO:0007669"/>
    <property type="project" value="UniProtKB-KW"/>
</dbReference>
<name>A0ABQ3E9R0_9HYPH</name>
<dbReference type="Proteomes" id="UP000637980">
    <property type="component" value="Unassembled WGS sequence"/>
</dbReference>
<dbReference type="RefSeq" id="WP_189436158.1">
    <property type="nucleotide sequence ID" value="NZ_BMXE01000002.1"/>
</dbReference>
<dbReference type="InterPro" id="IPR000305">
    <property type="entry name" value="GIY-YIG_endonuc"/>
</dbReference>
<dbReference type="Pfam" id="PF01541">
    <property type="entry name" value="GIY-YIG"/>
    <property type="match status" value="1"/>
</dbReference>
<keyword evidence="3" id="KW-0378">Hydrolase</keyword>
<accession>A0ABQ3E9R0</accession>
<organism evidence="3 4">
    <name type="scientific">Pseudovibrio japonicus</name>
    <dbReference type="NCBI Taxonomy" id="366534"/>
    <lineage>
        <taxon>Bacteria</taxon>
        <taxon>Pseudomonadati</taxon>
        <taxon>Pseudomonadota</taxon>
        <taxon>Alphaproteobacteria</taxon>
        <taxon>Hyphomicrobiales</taxon>
        <taxon>Stappiaceae</taxon>
        <taxon>Pseudovibrio</taxon>
    </lineage>
</organism>
<gene>
    <name evidence="3" type="ORF">GCM10007094_15260</name>
</gene>
<keyword evidence="4" id="KW-1185">Reference proteome</keyword>
<dbReference type="InterPro" id="IPR035901">
    <property type="entry name" value="GIY-YIG_endonuc_sf"/>
</dbReference>
<evidence type="ECO:0000259" key="2">
    <source>
        <dbReference type="PROSITE" id="PS50164"/>
    </source>
</evidence>
<keyword evidence="3" id="KW-0540">Nuclease</keyword>
<comment type="caution">
    <text evidence="3">The sequence shown here is derived from an EMBL/GenBank/DDBJ whole genome shotgun (WGS) entry which is preliminary data.</text>
</comment>
<dbReference type="PANTHER" id="PTHR34477:SF5">
    <property type="entry name" value="BSL5627 PROTEIN"/>
    <property type="match status" value="1"/>
</dbReference>
<evidence type="ECO:0000313" key="4">
    <source>
        <dbReference type="Proteomes" id="UP000637980"/>
    </source>
</evidence>
<dbReference type="CDD" id="cd10448">
    <property type="entry name" value="GIY-YIG_unchar_3"/>
    <property type="match status" value="1"/>
</dbReference>
<protein>
    <submittedName>
        <fullName evidence="3">Endonuclease</fullName>
    </submittedName>
</protein>
<dbReference type="EMBL" id="BMXE01000002">
    <property type="protein sequence ID" value="GHB27824.1"/>
    <property type="molecule type" value="Genomic_DNA"/>
</dbReference>
<sequence length="94" mass="11399">MAYFVYITASRRNGTLYIGVTNDLARRVYEHREKVAVSFTARYDVSRLVYYEEFERIGDAIAREKKLKRWRRVWKIELIEGFNPTWRDLYAELV</sequence>
<evidence type="ECO:0000256" key="1">
    <source>
        <dbReference type="ARBA" id="ARBA00007435"/>
    </source>
</evidence>
<reference evidence="4" key="1">
    <citation type="journal article" date="2019" name="Int. J. Syst. Evol. Microbiol.">
        <title>The Global Catalogue of Microorganisms (GCM) 10K type strain sequencing project: providing services to taxonomists for standard genome sequencing and annotation.</title>
        <authorList>
            <consortium name="The Broad Institute Genomics Platform"/>
            <consortium name="The Broad Institute Genome Sequencing Center for Infectious Disease"/>
            <person name="Wu L."/>
            <person name="Ma J."/>
        </authorList>
    </citation>
    <scope>NUCLEOTIDE SEQUENCE [LARGE SCALE GENOMIC DNA]</scope>
    <source>
        <strain evidence="4">KCTC 12861</strain>
    </source>
</reference>
<evidence type="ECO:0000313" key="3">
    <source>
        <dbReference type="EMBL" id="GHB27824.1"/>
    </source>
</evidence>